<evidence type="ECO:0000313" key="2">
    <source>
        <dbReference type="EMBL" id="NGY64803.1"/>
    </source>
</evidence>
<sequence>MVWGARFEEALRVAQAAQSAETLSAAVTAGRKAVTEPGGTRYRSPLAGALYDRFLRGGAVADLHEARELERAAFADDPEDAVQVGDYALLLHMLFRQTGDSAALAEAESLARHAVALRPDRPTAHRMLSRVLRAVFDHTGERWALEEAVALSRAAVDLPDDQNDPAHYQYSYALALADWYDAVGDLDALDAAITEARKAVTMSPAGAESTIERQEHLCAMLDERWERTGSARDKAVLVEAHTLAARIAPPGHEARDRAEQNLRALNASRPATAMPDQAELLAAEAVRRIARYKQTGEVDPLVEGIALARAAVQSGTPIRERRASHLDTLATALLELASARGSDLTESVALHGQAIDLDPCARHLANASSTLLVVFERNGELAVVNKAIEFARAAVDRLPSAANLGQLAVCLSKRYDATGELAVLEEAVITVRSATRLPDEGDVLHHAGNLASLLSAWYHRTGDPAALRESIEVHREVVGGVPVGHPKRAHHLGNLGAVQHTLFDRHGDKGALDAAVAAHRAALALTPANHLDRASRLTNLSDVLRSRGEIDEAVALARQAVHYDRHFGHTHALGVLGDALRARYAQTGDRAALAEALDVLRTAAGFAASPVDDRLRAAIVWGDLAADAGRAEEAAVAFATAVGLLPRLASRRLGRGDAQFWLRRFTGLGAKAAACALTAGSPAGAVVALEVGRGVLAAQALDSRADLSALHEDAPALAARFEQVSEAIESERDADRMALAAAFEEVLADIRALPGHEDFLRRPTFAELTEVAAAGPIVLVNTSRHRSDALIVTPSGARAVALPELSEEELRRRVTAFQTGLADRDRRVRDQTVLETLEWLWHSVARPVLDELAPRAGTLPRVWWSPVGPLALLPLHAAGVHGGQWVGDHVISSYTPTIRALRHARRGSSGADPHQLVVSMPVTPGADDLPHAGLEAEVVTRIRPRTVLPGPAATRTAVLEALADTTWAHFACHGHADPANPSQSHLLLADEPLRVPDIARLRLADAEFAFLSACDTARTEPTLSDEAIHLAAAFQTAGFRHVVGTLWAVYDKTAATVAEKVYLQILGEDGPVAGRSAAALHRVQSALRNRLPDEPSRWASYLHAGA</sequence>
<dbReference type="SUPFAM" id="SSF48452">
    <property type="entry name" value="TPR-like"/>
    <property type="match status" value="1"/>
</dbReference>
<dbReference type="InterPro" id="IPR011990">
    <property type="entry name" value="TPR-like_helical_dom_sf"/>
</dbReference>
<reference evidence="2 3" key="1">
    <citation type="submission" date="2020-03" db="EMBL/GenBank/DDBJ databases">
        <title>Isolation and identification of active actinomycetes.</title>
        <authorList>
            <person name="Sun X."/>
        </authorList>
    </citation>
    <scope>NUCLEOTIDE SEQUENCE [LARGE SCALE GENOMIC DNA]</scope>
    <source>
        <strain evidence="2 3">NEAU-D13</strain>
    </source>
</reference>
<dbReference type="Pfam" id="PF12770">
    <property type="entry name" value="CHAT"/>
    <property type="match status" value="1"/>
</dbReference>
<dbReference type="EMBL" id="JAAMPJ010000014">
    <property type="protein sequence ID" value="NGY64803.1"/>
    <property type="molecule type" value="Genomic_DNA"/>
</dbReference>
<proteinExistence type="predicted"/>
<name>A0A7C9RYS5_9PSEU</name>
<comment type="caution">
    <text evidence="2">The sequence shown here is derived from an EMBL/GenBank/DDBJ whole genome shotgun (WGS) entry which is preliminary data.</text>
</comment>
<evidence type="ECO:0000313" key="3">
    <source>
        <dbReference type="Proteomes" id="UP000481360"/>
    </source>
</evidence>
<gene>
    <name evidence="2" type="ORF">G7043_38410</name>
</gene>
<keyword evidence="3" id="KW-1185">Reference proteome</keyword>
<dbReference type="Gene3D" id="1.25.40.10">
    <property type="entry name" value="Tetratricopeptide repeat domain"/>
    <property type="match status" value="2"/>
</dbReference>
<dbReference type="InterPro" id="IPR024983">
    <property type="entry name" value="CHAT_dom"/>
</dbReference>
<dbReference type="Proteomes" id="UP000481360">
    <property type="component" value="Unassembled WGS sequence"/>
</dbReference>
<evidence type="ECO:0000259" key="1">
    <source>
        <dbReference type="Pfam" id="PF12770"/>
    </source>
</evidence>
<dbReference type="RefSeq" id="WP_166053626.1">
    <property type="nucleotide sequence ID" value="NZ_JAAMPJ010000014.1"/>
</dbReference>
<feature type="domain" description="CHAT" evidence="1">
    <location>
        <begin position="835"/>
        <end position="1105"/>
    </location>
</feature>
<accession>A0A7C9RYS5</accession>
<protein>
    <submittedName>
        <fullName evidence="2">CHAT domain-containing protein</fullName>
    </submittedName>
</protein>
<dbReference type="AlphaFoldDB" id="A0A7C9RYS5"/>
<organism evidence="2 3">
    <name type="scientific">Lentzea alba</name>
    <dbReference type="NCBI Taxonomy" id="2714351"/>
    <lineage>
        <taxon>Bacteria</taxon>
        <taxon>Bacillati</taxon>
        <taxon>Actinomycetota</taxon>
        <taxon>Actinomycetes</taxon>
        <taxon>Pseudonocardiales</taxon>
        <taxon>Pseudonocardiaceae</taxon>
        <taxon>Lentzea</taxon>
    </lineage>
</organism>